<evidence type="ECO:0000256" key="2">
    <source>
        <dbReference type="ARBA" id="ARBA00023125"/>
    </source>
</evidence>
<sequence>MKQYTENEVQQALEDVAGGCSIRRAALTWGIPYPTLRHRIQGTQSRDIAFASQQKLSQTQESLLSDWITTQAALGFSPTHQQLRELARRVLGDPQPLGRKWVTRFLRRNPSIGTQRSRAIDARRVNGAKADIIQEWFHRLDRPAVKGIKPSNRWNMDETGIMEGKGTNGLVLGSSETRHIQKKQPGSRVWVSLIECISADGQSLLPLVIYKGKAVQQQWFPLDLSGYAGWQFTATDNGWTTDATALEWLEKVFIPQTAPRQADEARLLILDGHHSHTTTDFMWQCIQHNIYLIFLPAHTSHVLQPLDQSVFRPLKAAYRKYLGYLTLWNDSTIAGKRNFLDCYRRARKDALTAQIIKSGWKHTGLWPISLCYDPTSYSLSRPLSNSFVSKDIPGSQGSSSQSAGNIGSSQQWESAVSEVLWSTPRKSADLQHQLQLFSQLRQESQSVYTQRHLFRKIQKGWDNQAYRLAFVEHQNEALQAHINSQQQGRRKKVQLDPNTKFANIGDIQRAQIEAGEREDDADESSGSELPSEPESCVWVGGRAEE</sequence>
<dbReference type="InterPro" id="IPR007889">
    <property type="entry name" value="HTH_Psq"/>
</dbReference>
<proteinExistence type="predicted"/>
<gene>
    <name evidence="6" type="ORF">CT0861_09368</name>
</gene>
<evidence type="ECO:0000256" key="3">
    <source>
        <dbReference type="ARBA" id="ARBA00023242"/>
    </source>
</evidence>
<evidence type="ECO:0000313" key="6">
    <source>
        <dbReference type="EMBL" id="KZL67848.1"/>
    </source>
</evidence>
<feature type="domain" description="HTH CENPB-type" evidence="5">
    <location>
        <begin position="48"/>
        <end position="115"/>
    </location>
</feature>
<comment type="caution">
    <text evidence="6">The sequence shown here is derived from an EMBL/GenBank/DDBJ whole genome shotgun (WGS) entry which is preliminary data.</text>
</comment>
<dbReference type="EMBL" id="LFIV01000137">
    <property type="protein sequence ID" value="KZL67848.1"/>
    <property type="molecule type" value="Genomic_DNA"/>
</dbReference>
<keyword evidence="2" id="KW-0238">DNA-binding</keyword>
<dbReference type="AlphaFoldDB" id="A0A166QEW8"/>
<keyword evidence="3" id="KW-0539">Nucleus</keyword>
<dbReference type="SMART" id="SM00674">
    <property type="entry name" value="CENPB"/>
    <property type="match status" value="1"/>
</dbReference>
<dbReference type="InterPro" id="IPR006600">
    <property type="entry name" value="HTH_CenpB_DNA-bd_dom"/>
</dbReference>
<dbReference type="PANTHER" id="PTHR19303">
    <property type="entry name" value="TRANSPOSON"/>
    <property type="match status" value="1"/>
</dbReference>
<evidence type="ECO:0000313" key="7">
    <source>
        <dbReference type="Proteomes" id="UP000076552"/>
    </source>
</evidence>
<accession>A0A166QEW8</accession>
<dbReference type="GO" id="GO:0003677">
    <property type="term" value="F:DNA binding"/>
    <property type="evidence" value="ECO:0007669"/>
    <property type="project" value="UniProtKB-KW"/>
</dbReference>
<protein>
    <submittedName>
        <fullName evidence="6">Transposase</fullName>
    </submittedName>
</protein>
<dbReference type="Gene3D" id="3.30.420.10">
    <property type="entry name" value="Ribonuclease H-like superfamily/Ribonuclease H"/>
    <property type="match status" value="1"/>
</dbReference>
<evidence type="ECO:0000256" key="4">
    <source>
        <dbReference type="SAM" id="MobiDB-lite"/>
    </source>
</evidence>
<feature type="region of interest" description="Disordered" evidence="4">
    <location>
        <begin position="505"/>
        <end position="545"/>
    </location>
</feature>
<dbReference type="InterPro" id="IPR050863">
    <property type="entry name" value="CenT-Element_Derived"/>
</dbReference>
<reference evidence="6 7" key="1">
    <citation type="submission" date="2015-06" db="EMBL/GenBank/DDBJ databases">
        <title>Survival trade-offs in plant roots during colonization by closely related pathogenic and mutualistic fungi.</title>
        <authorList>
            <person name="Hacquard S."/>
            <person name="Kracher B."/>
            <person name="Hiruma K."/>
            <person name="Weinman A."/>
            <person name="Muench P."/>
            <person name="Garrido Oter R."/>
            <person name="Ver Loren van Themaat E."/>
            <person name="Dallerey J.-F."/>
            <person name="Damm U."/>
            <person name="Henrissat B."/>
            <person name="Lespinet O."/>
            <person name="Thon M."/>
            <person name="Kemen E."/>
            <person name="McHardy A.C."/>
            <person name="Schulze-Lefert P."/>
            <person name="O'Connell R.J."/>
        </authorList>
    </citation>
    <scope>NUCLEOTIDE SEQUENCE [LARGE SCALE GENOMIC DNA]</scope>
    <source>
        <strain evidence="6 7">0861</strain>
    </source>
</reference>
<name>A0A166QEW8_9PEZI</name>
<dbReference type="Gene3D" id="1.10.10.60">
    <property type="entry name" value="Homeodomain-like"/>
    <property type="match status" value="1"/>
</dbReference>
<comment type="subcellular location">
    <subcellularLocation>
        <location evidence="1">Nucleus</location>
    </subcellularLocation>
</comment>
<dbReference type="GO" id="GO:0005634">
    <property type="term" value="C:nucleus"/>
    <property type="evidence" value="ECO:0007669"/>
    <property type="project" value="UniProtKB-SubCell"/>
</dbReference>
<dbReference type="PROSITE" id="PS51253">
    <property type="entry name" value="HTH_CENPB"/>
    <property type="match status" value="1"/>
</dbReference>
<dbReference type="PANTHER" id="PTHR19303:SF74">
    <property type="entry name" value="POGO TRANSPOSABLE ELEMENT WITH KRAB DOMAIN"/>
    <property type="match status" value="1"/>
</dbReference>
<dbReference type="Pfam" id="PF05225">
    <property type="entry name" value="HTH_psq"/>
    <property type="match status" value="1"/>
</dbReference>
<keyword evidence="7" id="KW-1185">Reference proteome</keyword>
<dbReference type="Pfam" id="PF03184">
    <property type="entry name" value="DDE_1"/>
    <property type="match status" value="1"/>
</dbReference>
<dbReference type="InterPro" id="IPR036397">
    <property type="entry name" value="RNaseH_sf"/>
</dbReference>
<evidence type="ECO:0000259" key="5">
    <source>
        <dbReference type="PROSITE" id="PS51253"/>
    </source>
</evidence>
<dbReference type="InterPro" id="IPR004875">
    <property type="entry name" value="DDE_SF_endonuclease_dom"/>
</dbReference>
<dbReference type="Pfam" id="PF03221">
    <property type="entry name" value="HTH_Tnp_Tc5"/>
    <property type="match status" value="1"/>
</dbReference>
<dbReference type="Proteomes" id="UP000076552">
    <property type="component" value="Unassembled WGS sequence"/>
</dbReference>
<organism evidence="6 7">
    <name type="scientific">Colletotrichum tofieldiae</name>
    <dbReference type="NCBI Taxonomy" id="708197"/>
    <lineage>
        <taxon>Eukaryota</taxon>
        <taxon>Fungi</taxon>
        <taxon>Dikarya</taxon>
        <taxon>Ascomycota</taxon>
        <taxon>Pezizomycotina</taxon>
        <taxon>Sordariomycetes</taxon>
        <taxon>Hypocreomycetidae</taxon>
        <taxon>Glomerellales</taxon>
        <taxon>Glomerellaceae</taxon>
        <taxon>Colletotrichum</taxon>
        <taxon>Colletotrichum spaethianum species complex</taxon>
    </lineage>
</organism>
<feature type="compositionally biased region" description="Acidic residues" evidence="4">
    <location>
        <begin position="516"/>
        <end position="525"/>
    </location>
</feature>
<dbReference type="SUPFAM" id="SSF46689">
    <property type="entry name" value="Homeodomain-like"/>
    <property type="match status" value="1"/>
</dbReference>
<dbReference type="InterPro" id="IPR009057">
    <property type="entry name" value="Homeodomain-like_sf"/>
</dbReference>
<feature type="compositionally biased region" description="Low complexity" evidence="4">
    <location>
        <begin position="526"/>
        <end position="535"/>
    </location>
</feature>
<evidence type="ECO:0000256" key="1">
    <source>
        <dbReference type="ARBA" id="ARBA00004123"/>
    </source>
</evidence>